<proteinExistence type="predicted"/>
<organism evidence="1 2">
    <name type="scientific">Rhodoferax sediminis</name>
    <dbReference type="NCBI Taxonomy" id="2509614"/>
    <lineage>
        <taxon>Bacteria</taxon>
        <taxon>Pseudomonadati</taxon>
        <taxon>Pseudomonadota</taxon>
        <taxon>Betaproteobacteria</taxon>
        <taxon>Burkholderiales</taxon>
        <taxon>Comamonadaceae</taxon>
        <taxon>Rhodoferax</taxon>
    </lineage>
</organism>
<dbReference type="Pfam" id="PF13207">
    <property type="entry name" value="AAA_17"/>
    <property type="match status" value="1"/>
</dbReference>
<dbReference type="Gene3D" id="3.40.50.300">
    <property type="entry name" value="P-loop containing nucleotide triphosphate hydrolases"/>
    <property type="match status" value="1"/>
</dbReference>
<gene>
    <name evidence="1" type="ORF">EUB48_08970</name>
</gene>
<dbReference type="OrthoDB" id="1850524at2"/>
<keyword evidence="2" id="KW-1185">Reference proteome</keyword>
<reference evidence="1 2" key="1">
    <citation type="submission" date="2019-01" db="EMBL/GenBank/DDBJ databases">
        <title>Genomic insights into a novel species Rhodoferax sp.</title>
        <authorList>
            <person name="Jin L."/>
        </authorList>
    </citation>
    <scope>NUCLEOTIDE SEQUENCE [LARGE SCALE GENOMIC DNA]</scope>
    <source>
        <strain evidence="1 2">CHu59-6-5</strain>
    </source>
</reference>
<dbReference type="SUPFAM" id="SSF52540">
    <property type="entry name" value="P-loop containing nucleoside triphosphate hydrolases"/>
    <property type="match status" value="1"/>
</dbReference>
<evidence type="ECO:0000313" key="2">
    <source>
        <dbReference type="Proteomes" id="UP000316798"/>
    </source>
</evidence>
<evidence type="ECO:0000313" key="1">
    <source>
        <dbReference type="EMBL" id="QDL37387.1"/>
    </source>
</evidence>
<dbReference type="InterPro" id="IPR027417">
    <property type="entry name" value="P-loop_NTPase"/>
</dbReference>
<dbReference type="KEGG" id="rhf:EUB48_08970"/>
<dbReference type="EMBL" id="CP035503">
    <property type="protein sequence ID" value="QDL37387.1"/>
    <property type="molecule type" value="Genomic_DNA"/>
</dbReference>
<dbReference type="AlphaFoldDB" id="A0A515DAE8"/>
<dbReference type="Proteomes" id="UP000316798">
    <property type="component" value="Chromosome"/>
</dbReference>
<name>A0A515DAE8_9BURK</name>
<protein>
    <submittedName>
        <fullName evidence="1">AAA family ATPase</fullName>
    </submittedName>
</protein>
<sequence length="207" mass="22380">MQVIHSTSVVQISGSKRATKTCGIAGAKGRQVSVIFLAGVHGVGKGFLGAPVAESLGLNHFTASQLIREEKGRATWGVDKRVAELDDNQSALIRAVRQRREAGRDILLDGHFVLRSSSGELVRLMTEVFADLHLAGVILLTEDPQTIADRLIGRDEMVASTESIVELAAEESAHAHDVCSALQVPLTVLRWPNERTLTEAVTRLLKT</sequence>
<accession>A0A515DAE8</accession>